<name>A0A369YAN9_9PAST</name>
<reference evidence="2 3" key="1">
    <citation type="submission" date="2018-05" db="EMBL/GenBank/DDBJ databases">
        <title>Draft Genome Sequences for a Diverse set of 7 Haemophilus Species.</title>
        <authorList>
            <person name="Nichols M."/>
            <person name="Topaz N."/>
            <person name="Wang X."/>
            <person name="Wang X."/>
            <person name="Boxrud D."/>
        </authorList>
    </citation>
    <scope>NUCLEOTIDE SEQUENCE [LARGE SCALE GENOMIC DNA]</scope>
    <source>
        <strain evidence="2 3">C2002001239</strain>
    </source>
</reference>
<dbReference type="RefSeq" id="WP_010128151.1">
    <property type="nucleotide sequence ID" value="NZ_QEPN01000008.1"/>
</dbReference>
<organism evidence="2 3">
    <name type="scientific">Haemophilus sputorum</name>
    <dbReference type="NCBI Taxonomy" id="1078480"/>
    <lineage>
        <taxon>Bacteria</taxon>
        <taxon>Pseudomonadati</taxon>
        <taxon>Pseudomonadota</taxon>
        <taxon>Gammaproteobacteria</taxon>
        <taxon>Pasteurellales</taxon>
        <taxon>Pasteurellaceae</taxon>
        <taxon>Haemophilus</taxon>
    </lineage>
</organism>
<dbReference type="GO" id="GO:0005886">
    <property type="term" value="C:plasma membrane"/>
    <property type="evidence" value="ECO:0007669"/>
    <property type="project" value="TreeGrafter"/>
</dbReference>
<evidence type="ECO:0000256" key="1">
    <source>
        <dbReference type="SAM" id="Phobius"/>
    </source>
</evidence>
<dbReference type="PANTHER" id="PTHR34980:SF2">
    <property type="entry name" value="INNER MEMBRANE PROTEIN YHAH-RELATED"/>
    <property type="match status" value="1"/>
</dbReference>
<proteinExistence type="predicted"/>
<dbReference type="EMBL" id="QEPN01000008">
    <property type="protein sequence ID" value="RDE70302.1"/>
    <property type="molecule type" value="Genomic_DNA"/>
</dbReference>
<keyword evidence="1" id="KW-0812">Transmembrane</keyword>
<feature type="transmembrane region" description="Helical" evidence="1">
    <location>
        <begin position="21"/>
        <end position="43"/>
    </location>
</feature>
<dbReference type="Pfam" id="PF05656">
    <property type="entry name" value="DUF805"/>
    <property type="match status" value="1"/>
</dbReference>
<feature type="transmembrane region" description="Helical" evidence="1">
    <location>
        <begin position="124"/>
        <end position="150"/>
    </location>
</feature>
<evidence type="ECO:0000313" key="3">
    <source>
        <dbReference type="Proteomes" id="UP000253872"/>
    </source>
</evidence>
<protein>
    <submittedName>
        <fullName evidence="2">DUF805 domain-containing protein</fullName>
    </submittedName>
</protein>
<feature type="transmembrane region" description="Helical" evidence="1">
    <location>
        <begin position="55"/>
        <end position="76"/>
    </location>
</feature>
<gene>
    <name evidence="2" type="ORF">DPV93_08995</name>
</gene>
<feature type="transmembrane region" description="Helical" evidence="1">
    <location>
        <begin position="88"/>
        <end position="112"/>
    </location>
</feature>
<comment type="caution">
    <text evidence="2">The sequence shown here is derived from an EMBL/GenBank/DDBJ whole genome shotgun (WGS) entry which is preliminary data.</text>
</comment>
<dbReference type="PANTHER" id="PTHR34980">
    <property type="entry name" value="INNER MEMBRANE PROTEIN-RELATED-RELATED"/>
    <property type="match status" value="1"/>
</dbReference>
<keyword evidence="1" id="KW-1133">Transmembrane helix</keyword>
<evidence type="ECO:0000313" key="2">
    <source>
        <dbReference type="EMBL" id="RDE70302.1"/>
    </source>
</evidence>
<dbReference type="AlphaFoldDB" id="A0A369YAN9"/>
<keyword evidence="1" id="KW-0472">Membrane</keyword>
<dbReference type="InterPro" id="IPR008523">
    <property type="entry name" value="DUF805"/>
</dbReference>
<sequence>MNYFLYALKNSFNIKGRARRAEFGWFTLICMLISFSLMLIGGFADGLGFPKLASALEIINSLFSLLIFPASITIAIRRLHDLGKSGWWYVAYTVIVVVVIAFILASLISAVIVHQMNEDEIIEFLLSGNILIPLGLLLIFVYGVLLFLIFKDGQRFTNAYGEDPKAPITEKVEPVLNNVSNVQDGTEQSKIGHQEF</sequence>
<accession>A0A369YAN9</accession>
<dbReference type="Proteomes" id="UP000253872">
    <property type="component" value="Unassembled WGS sequence"/>
</dbReference>